<feature type="compositionally biased region" description="Basic and acidic residues" evidence="4">
    <location>
        <begin position="1"/>
        <end position="27"/>
    </location>
</feature>
<dbReference type="InterPro" id="IPR003903">
    <property type="entry name" value="UIM_dom"/>
</dbReference>
<dbReference type="PROSITE" id="PS51263">
    <property type="entry name" value="ADF_H"/>
    <property type="match status" value="1"/>
</dbReference>
<evidence type="ECO:0000256" key="1">
    <source>
        <dbReference type="ARBA" id="ARBA00006844"/>
    </source>
</evidence>
<evidence type="ECO:0000256" key="4">
    <source>
        <dbReference type="SAM" id="MobiDB-lite"/>
    </source>
</evidence>
<keyword evidence="5" id="KW-1133">Transmembrane helix</keyword>
<dbReference type="InterPro" id="IPR049590">
    <property type="entry name" value="PSMD4_RAZUL-like"/>
</dbReference>
<dbReference type="SUPFAM" id="SSF55753">
    <property type="entry name" value="Actin depolymerizing proteins"/>
    <property type="match status" value="2"/>
</dbReference>
<feature type="compositionally biased region" description="Basic and acidic residues" evidence="4">
    <location>
        <begin position="156"/>
        <end position="171"/>
    </location>
</feature>
<protein>
    <recommendedName>
        <fullName evidence="6">ADF-H domain-containing protein</fullName>
    </recommendedName>
</protein>
<keyword evidence="5" id="KW-0472">Membrane</keyword>
<gene>
    <name evidence="7" type="ORF">SVIM_LOCUS305602</name>
</gene>
<feature type="transmembrane region" description="Helical" evidence="5">
    <location>
        <begin position="228"/>
        <end position="249"/>
    </location>
</feature>
<accession>A0A6N2MHN8</accession>
<feature type="domain" description="ADF-H" evidence="6">
    <location>
        <begin position="178"/>
        <end position="306"/>
    </location>
</feature>
<dbReference type="InterPro" id="IPR029006">
    <property type="entry name" value="ADF-H/Gelsolin-like_dom_sf"/>
</dbReference>
<dbReference type="AlphaFoldDB" id="A0A6N2MHN8"/>
<dbReference type="Gene3D" id="3.40.20.10">
    <property type="entry name" value="Severin"/>
    <property type="match status" value="2"/>
</dbReference>
<dbReference type="EMBL" id="CAADRP010001673">
    <property type="protein sequence ID" value="VFU47555.1"/>
    <property type="molecule type" value="Genomic_DNA"/>
</dbReference>
<feature type="compositionally biased region" description="Low complexity" evidence="4">
    <location>
        <begin position="98"/>
        <end position="113"/>
    </location>
</feature>
<feature type="region of interest" description="Disordered" evidence="4">
    <location>
        <begin position="69"/>
        <end position="115"/>
    </location>
</feature>
<dbReference type="GO" id="GO:0030042">
    <property type="term" value="P:actin filament depolymerization"/>
    <property type="evidence" value="ECO:0007669"/>
    <property type="project" value="InterPro"/>
</dbReference>
<feature type="region of interest" description="Disordered" evidence="4">
    <location>
        <begin position="146"/>
        <end position="173"/>
    </location>
</feature>
<evidence type="ECO:0000313" key="7">
    <source>
        <dbReference type="EMBL" id="VFU47555.1"/>
    </source>
</evidence>
<feature type="compositionally biased region" description="Polar residues" evidence="4">
    <location>
        <begin position="146"/>
        <end position="155"/>
    </location>
</feature>
<keyword evidence="3" id="KW-0009">Actin-binding</keyword>
<dbReference type="Gene3D" id="1.10.287.3990">
    <property type="match status" value="1"/>
</dbReference>
<evidence type="ECO:0000259" key="6">
    <source>
        <dbReference type="PROSITE" id="PS51263"/>
    </source>
</evidence>
<name>A0A6N2MHN8_SALVM</name>
<dbReference type="GO" id="GO:0015629">
    <property type="term" value="C:actin cytoskeleton"/>
    <property type="evidence" value="ECO:0007669"/>
    <property type="project" value="InterPro"/>
</dbReference>
<proteinExistence type="inferred from homology"/>
<dbReference type="SMART" id="SM00726">
    <property type="entry name" value="UIM"/>
    <property type="match status" value="2"/>
</dbReference>
<evidence type="ECO:0000256" key="3">
    <source>
        <dbReference type="ARBA" id="ARBA00023203"/>
    </source>
</evidence>
<evidence type="ECO:0000256" key="5">
    <source>
        <dbReference type="SAM" id="Phobius"/>
    </source>
</evidence>
<dbReference type="InterPro" id="IPR017904">
    <property type="entry name" value="ADF/Cofilin"/>
</dbReference>
<reference evidence="7" key="1">
    <citation type="submission" date="2019-03" db="EMBL/GenBank/DDBJ databases">
        <authorList>
            <person name="Mank J."/>
            <person name="Almeida P."/>
        </authorList>
    </citation>
    <scope>NUCLEOTIDE SEQUENCE</scope>
    <source>
        <strain evidence="7">78183</strain>
    </source>
</reference>
<dbReference type="CDD" id="cd22297">
    <property type="entry name" value="PSMD4_RAZUL"/>
    <property type="match status" value="1"/>
</dbReference>
<dbReference type="InterPro" id="IPR002108">
    <property type="entry name" value="ADF-H"/>
</dbReference>
<dbReference type="PROSITE" id="PS50330">
    <property type="entry name" value="UIM"/>
    <property type="match status" value="2"/>
</dbReference>
<comment type="similarity">
    <text evidence="1">Belongs to the actin-binding proteins ADF family.</text>
</comment>
<feature type="region of interest" description="Disordered" evidence="4">
    <location>
        <begin position="1"/>
        <end position="55"/>
    </location>
</feature>
<organism evidence="7">
    <name type="scientific">Salix viminalis</name>
    <name type="common">Common osier</name>
    <name type="synonym">Basket willow</name>
    <dbReference type="NCBI Taxonomy" id="40686"/>
    <lineage>
        <taxon>Eukaryota</taxon>
        <taxon>Viridiplantae</taxon>
        <taxon>Streptophyta</taxon>
        <taxon>Embryophyta</taxon>
        <taxon>Tracheophyta</taxon>
        <taxon>Spermatophyta</taxon>
        <taxon>Magnoliopsida</taxon>
        <taxon>eudicotyledons</taxon>
        <taxon>Gunneridae</taxon>
        <taxon>Pentapetalae</taxon>
        <taxon>rosids</taxon>
        <taxon>fabids</taxon>
        <taxon>Malpighiales</taxon>
        <taxon>Salicaceae</taxon>
        <taxon>Saliceae</taxon>
        <taxon>Salix</taxon>
    </lineage>
</organism>
<sequence>MEEERARQEAAAKRAADEAARQGKGEEPPSNSQDTAMVDKDAEATNSAADPMDEVNALLQQAIALSMENAASDPSVRDSEMAEATNDDQDLAMALQMSIQESAKDSSSQSDMSKALEDQSFVSSVLASLPGVDPNDPSVKELLASFQGQASQSESGQKKDEDKPPSDDKLNIGRATTGMWVTDECKNSFHQMKWKKVLRYIVFKIDEKSGGHRDRLVAPARATMILLLPYRVMTADMLCLISILSLLIIAGRARSSSLHAASRIRAKMLYATSKAGLSRVLEGIHYELQATDPTEMGFDLIRDRAK</sequence>
<dbReference type="Pfam" id="PF00241">
    <property type="entry name" value="Cofilin_ADF"/>
    <property type="match status" value="1"/>
</dbReference>
<dbReference type="Pfam" id="PF02809">
    <property type="entry name" value="UIM"/>
    <property type="match status" value="2"/>
</dbReference>
<dbReference type="GO" id="GO:0003779">
    <property type="term" value="F:actin binding"/>
    <property type="evidence" value="ECO:0007669"/>
    <property type="project" value="UniProtKB-KW"/>
</dbReference>
<dbReference type="PANTHER" id="PTHR11913">
    <property type="entry name" value="COFILIN-RELATED"/>
    <property type="match status" value="1"/>
</dbReference>
<keyword evidence="5" id="KW-0812">Transmembrane</keyword>
<evidence type="ECO:0000256" key="2">
    <source>
        <dbReference type="ARBA" id="ARBA00022737"/>
    </source>
</evidence>
<keyword evidence="2" id="KW-0677">Repeat</keyword>
<dbReference type="SMART" id="SM00102">
    <property type="entry name" value="ADF"/>
    <property type="match status" value="1"/>
</dbReference>